<dbReference type="EMBL" id="GBRH01274445">
    <property type="protein sequence ID" value="JAD23450.1"/>
    <property type="molecule type" value="Transcribed_RNA"/>
</dbReference>
<reference evidence="1" key="2">
    <citation type="journal article" date="2015" name="Data Brief">
        <title>Shoot transcriptome of the giant reed, Arundo donax.</title>
        <authorList>
            <person name="Barrero R.A."/>
            <person name="Guerrero F.D."/>
            <person name="Moolhuijzen P."/>
            <person name="Goolsby J.A."/>
            <person name="Tidwell J."/>
            <person name="Bellgard S.E."/>
            <person name="Bellgard M.I."/>
        </authorList>
    </citation>
    <scope>NUCLEOTIDE SEQUENCE</scope>
    <source>
        <tissue evidence="1">Shoot tissue taken approximately 20 cm above the soil surface</tissue>
    </source>
</reference>
<reference evidence="1" key="1">
    <citation type="submission" date="2014-09" db="EMBL/GenBank/DDBJ databases">
        <authorList>
            <person name="Magalhaes I.L.F."/>
            <person name="Oliveira U."/>
            <person name="Santos F.R."/>
            <person name="Vidigal T.H.D.A."/>
            <person name="Brescovit A.D."/>
            <person name="Santos A.J."/>
        </authorList>
    </citation>
    <scope>NUCLEOTIDE SEQUENCE</scope>
    <source>
        <tissue evidence="1">Shoot tissue taken approximately 20 cm above the soil surface</tissue>
    </source>
</reference>
<evidence type="ECO:0000313" key="1">
    <source>
        <dbReference type="EMBL" id="JAD23450.1"/>
    </source>
</evidence>
<proteinExistence type="predicted"/>
<protein>
    <submittedName>
        <fullName evidence="1">Uncharacterized protein</fullName>
    </submittedName>
</protein>
<name>A0A0A8YCZ5_ARUDO</name>
<organism evidence="1">
    <name type="scientific">Arundo donax</name>
    <name type="common">Giant reed</name>
    <name type="synonym">Donax arundinaceus</name>
    <dbReference type="NCBI Taxonomy" id="35708"/>
    <lineage>
        <taxon>Eukaryota</taxon>
        <taxon>Viridiplantae</taxon>
        <taxon>Streptophyta</taxon>
        <taxon>Embryophyta</taxon>
        <taxon>Tracheophyta</taxon>
        <taxon>Spermatophyta</taxon>
        <taxon>Magnoliopsida</taxon>
        <taxon>Liliopsida</taxon>
        <taxon>Poales</taxon>
        <taxon>Poaceae</taxon>
        <taxon>PACMAD clade</taxon>
        <taxon>Arundinoideae</taxon>
        <taxon>Arundineae</taxon>
        <taxon>Arundo</taxon>
    </lineage>
</organism>
<accession>A0A0A8YCZ5</accession>
<sequence length="14" mass="1653">MEKVRLCQPCLMTT</sequence>